<dbReference type="Pfam" id="PF13450">
    <property type="entry name" value="NAD_binding_8"/>
    <property type="match status" value="1"/>
</dbReference>
<dbReference type="InterPro" id="IPR050703">
    <property type="entry name" value="Flavin_MAO"/>
</dbReference>
<accession>A0A3B0XLG7</accession>
<evidence type="ECO:0000313" key="3">
    <source>
        <dbReference type="EMBL" id="VAW69345.1"/>
    </source>
</evidence>
<dbReference type="SUPFAM" id="SSF54373">
    <property type="entry name" value="FAD-linked reductases, C-terminal domain"/>
    <property type="match status" value="1"/>
</dbReference>
<sequence>MSNHHPIIIIGAGLSGLYLAWRLQQQQREVILLEARERIGGRIASALINPPINDTTDNKIGLEVKVDLEMDLGPTWLWPEFQPRLQQLLKALEVDTFRQYTRGKLLYEKTSQNIQPHAGPSSHQLSYRMAGGAGKLIRALRKQLDDSSIYLNTAVTAINQTSLNIQSSTENSQRSFSADQIILALPPRVALQSITFQPTLEKTIAHLWEDTPTWMATHCKIVFIYSTPFWREQHLSGEVFSHQGPLTEIYDASPADEHYFALTSFVGLNAAQRKQLSRAQLIEFCMLQLQRLFGDHSQNVIDVHIKDWSNEPYTCSETDLNNNHRHPQYPDNMPRTLNNKNIILAGTEVARENGGYLEGALESADEALALLS</sequence>
<proteinExistence type="inferred from homology"/>
<dbReference type="InterPro" id="IPR036188">
    <property type="entry name" value="FAD/NAD-bd_sf"/>
</dbReference>
<name>A0A3B0XLG7_9ZZZZ</name>
<feature type="domain" description="Amine oxidase" evidence="2">
    <location>
        <begin position="126"/>
        <end position="366"/>
    </location>
</feature>
<dbReference type="EMBL" id="UOFI01000151">
    <property type="protein sequence ID" value="VAW69345.1"/>
    <property type="molecule type" value="Genomic_DNA"/>
</dbReference>
<dbReference type="InterPro" id="IPR002937">
    <property type="entry name" value="Amino_oxidase"/>
</dbReference>
<dbReference type="PANTHER" id="PTHR43563">
    <property type="entry name" value="AMINE OXIDASE"/>
    <property type="match status" value="1"/>
</dbReference>
<dbReference type="Pfam" id="PF01593">
    <property type="entry name" value="Amino_oxidase"/>
    <property type="match status" value="1"/>
</dbReference>
<reference evidence="3" key="1">
    <citation type="submission" date="2018-06" db="EMBL/GenBank/DDBJ databases">
        <authorList>
            <person name="Zhirakovskaya E."/>
        </authorList>
    </citation>
    <scope>NUCLEOTIDE SEQUENCE</scope>
</reference>
<evidence type="ECO:0000259" key="2">
    <source>
        <dbReference type="Pfam" id="PF01593"/>
    </source>
</evidence>
<gene>
    <name evidence="3" type="ORF">MNBD_GAMMA09-1666</name>
</gene>
<dbReference type="AlphaFoldDB" id="A0A3B0XLG7"/>
<organism evidence="3">
    <name type="scientific">hydrothermal vent metagenome</name>
    <dbReference type="NCBI Taxonomy" id="652676"/>
    <lineage>
        <taxon>unclassified sequences</taxon>
        <taxon>metagenomes</taxon>
        <taxon>ecological metagenomes</taxon>
    </lineage>
</organism>
<dbReference type="Gene3D" id="3.50.50.60">
    <property type="entry name" value="FAD/NAD(P)-binding domain"/>
    <property type="match status" value="2"/>
</dbReference>
<dbReference type="PANTHER" id="PTHR43563:SF1">
    <property type="entry name" value="AMINE OXIDASE [FLAVIN-CONTAINING] B"/>
    <property type="match status" value="1"/>
</dbReference>
<protein>
    <recommendedName>
        <fullName evidence="2">Amine oxidase domain-containing protein</fullName>
    </recommendedName>
</protein>
<dbReference type="SUPFAM" id="SSF51905">
    <property type="entry name" value="FAD/NAD(P)-binding domain"/>
    <property type="match status" value="1"/>
</dbReference>
<dbReference type="GO" id="GO:0016491">
    <property type="term" value="F:oxidoreductase activity"/>
    <property type="evidence" value="ECO:0007669"/>
    <property type="project" value="InterPro"/>
</dbReference>
<comment type="similarity">
    <text evidence="1">Belongs to the flavin monoamine oxidase family.</text>
</comment>
<evidence type="ECO:0000256" key="1">
    <source>
        <dbReference type="ARBA" id="ARBA00005995"/>
    </source>
</evidence>